<dbReference type="SUPFAM" id="SSF48179">
    <property type="entry name" value="6-phosphogluconate dehydrogenase C-terminal domain-like"/>
    <property type="match status" value="1"/>
</dbReference>
<dbReference type="InterPro" id="IPR014027">
    <property type="entry name" value="UDP-Glc/GDP-Man_DH_C"/>
</dbReference>
<dbReference type="Gene3D" id="3.40.50.720">
    <property type="entry name" value="NAD(P)-binding Rossmann-like Domain"/>
    <property type="match status" value="1"/>
</dbReference>
<dbReference type="Proteomes" id="UP000442109">
    <property type="component" value="Unassembled WGS sequence"/>
</dbReference>
<evidence type="ECO:0000259" key="3">
    <source>
        <dbReference type="SMART" id="SM00984"/>
    </source>
</evidence>
<evidence type="ECO:0000256" key="1">
    <source>
        <dbReference type="ARBA" id="ARBA00015132"/>
    </source>
</evidence>
<keyword evidence="2" id="KW-0560">Oxidoreductase</keyword>
<accession>A0A844LYB6</accession>
<dbReference type="AlphaFoldDB" id="A0A844LYB6"/>
<dbReference type="SUPFAM" id="SSF52413">
    <property type="entry name" value="UDP-glucose/GDP-mannose dehydrogenase C-terminal domain"/>
    <property type="match status" value="1"/>
</dbReference>
<sequence length="446" mass="49427">MATSTHSPADPSKAVTDHCVIVGHSIDAITTATVMVSLGNQVCLYADQQALQHTLETYTFEHQQQALWQLYLNQNSIVVQDMPQLASQLFSDTKASFYWLFYGDLPSSWHALDGVQQAWVSQLNDSQVPSQTPVIFSGISTLGVFASLAKQCQRPWVYYVPFVFLQDGSAYPSMLSPKLWLMGEKTADSIDKVAVLQPLIAQAQQRYISDIATIEFSRSAIMSMLATRVSFMNEWSRLADKQGVDILEVANIMGLDTRIGSSYLKAGWGFGGQTLPAEISALQQTLQNTQVEHRLMQAVNIINDDQKELIFRKFWQHFDGAIENKQVSIWGASYKAGSGRTSASAIHPLLRLLWSYNITTHIYALEAQSELASLYPDQPLLKFIDSATDKLADSDALFVLSWPSTKRLPISAINEVVVPVFDAQNAFAKTQVAALVGTYQGIGRSK</sequence>
<gene>
    <name evidence="4" type="ORF">GB996_01950</name>
</gene>
<protein>
    <recommendedName>
        <fullName evidence="1">UDP-glucose 6-dehydrogenase</fullName>
    </recommendedName>
</protein>
<dbReference type="InterPro" id="IPR008927">
    <property type="entry name" value="6-PGluconate_DH-like_C_sf"/>
</dbReference>
<dbReference type="EMBL" id="WFKQ01000001">
    <property type="protein sequence ID" value="MUG31555.1"/>
    <property type="molecule type" value="Genomic_DNA"/>
</dbReference>
<reference evidence="4 5" key="1">
    <citation type="journal article" date="2019" name="PLoS ONE">
        <title>Pup mortality in New Zealand sea lions (Phocarctos hookeri) at Enderby Island, Auckland Islands, 2013-18.</title>
        <authorList>
            <person name="Michael S.A."/>
            <person name="Hayman D.T.S."/>
            <person name="Gray R."/>
            <person name="Zhang J."/>
            <person name="Rogers L."/>
            <person name="Roe W.D."/>
        </authorList>
    </citation>
    <scope>NUCLEOTIDE SEQUENCE [LARGE SCALE GENOMIC DNA]</scope>
    <source>
        <strain evidence="4 5">SM868</strain>
    </source>
</reference>
<dbReference type="SMART" id="SM00984">
    <property type="entry name" value="UDPG_MGDP_dh_C"/>
    <property type="match status" value="1"/>
</dbReference>
<name>A0A844LYB6_9GAMM</name>
<dbReference type="InterPro" id="IPR036220">
    <property type="entry name" value="UDP-Glc/GDP-Man_DH_C_sf"/>
</dbReference>
<dbReference type="GO" id="GO:0016616">
    <property type="term" value="F:oxidoreductase activity, acting on the CH-OH group of donors, NAD or NADP as acceptor"/>
    <property type="evidence" value="ECO:0007669"/>
    <property type="project" value="InterPro"/>
</dbReference>
<dbReference type="PANTHER" id="PTHR43750:SF3">
    <property type="entry name" value="UDP-GLUCOSE 6-DEHYDROGENASE TUAD"/>
    <property type="match status" value="1"/>
</dbReference>
<dbReference type="GO" id="GO:0051287">
    <property type="term" value="F:NAD binding"/>
    <property type="evidence" value="ECO:0007669"/>
    <property type="project" value="InterPro"/>
</dbReference>
<organism evidence="4 5">
    <name type="scientific">Psychrobacter sanguinis</name>
    <dbReference type="NCBI Taxonomy" id="861445"/>
    <lineage>
        <taxon>Bacteria</taxon>
        <taxon>Pseudomonadati</taxon>
        <taxon>Pseudomonadota</taxon>
        <taxon>Gammaproteobacteria</taxon>
        <taxon>Moraxellales</taxon>
        <taxon>Moraxellaceae</taxon>
        <taxon>Psychrobacter</taxon>
    </lineage>
</organism>
<dbReference type="PANTHER" id="PTHR43750">
    <property type="entry name" value="UDP-GLUCOSE 6-DEHYDROGENASE TUAD"/>
    <property type="match status" value="1"/>
</dbReference>
<dbReference type="InterPro" id="IPR014026">
    <property type="entry name" value="UDP-Glc/GDP-Man_DH_dimer"/>
</dbReference>
<keyword evidence="5" id="KW-1185">Reference proteome</keyword>
<evidence type="ECO:0000313" key="4">
    <source>
        <dbReference type="EMBL" id="MUG31555.1"/>
    </source>
</evidence>
<dbReference type="Pfam" id="PF00984">
    <property type="entry name" value="UDPG_MGDP_dh"/>
    <property type="match status" value="1"/>
</dbReference>
<comment type="caution">
    <text evidence="4">The sequence shown here is derived from an EMBL/GenBank/DDBJ whole genome shotgun (WGS) entry which is preliminary data.</text>
</comment>
<dbReference type="Gene3D" id="1.20.5.100">
    <property type="entry name" value="Cytochrome c1, transmembrane anchor, C-terminal"/>
    <property type="match status" value="1"/>
</dbReference>
<evidence type="ECO:0000256" key="2">
    <source>
        <dbReference type="ARBA" id="ARBA00023002"/>
    </source>
</evidence>
<dbReference type="OrthoDB" id="9803238at2"/>
<evidence type="ECO:0000313" key="5">
    <source>
        <dbReference type="Proteomes" id="UP000442109"/>
    </source>
</evidence>
<proteinExistence type="predicted"/>
<feature type="domain" description="UDP-glucose/GDP-mannose dehydrogenase C-terminal" evidence="3">
    <location>
        <begin position="328"/>
        <end position="429"/>
    </location>
</feature>
<dbReference type="RefSeq" id="WP_155586689.1">
    <property type="nucleotide sequence ID" value="NZ_WFKQ01000001.1"/>
</dbReference>